<proteinExistence type="predicted"/>
<dbReference type="KEGG" id="dmm:dnm_042720"/>
<dbReference type="Proteomes" id="UP000663722">
    <property type="component" value="Chromosome"/>
</dbReference>
<gene>
    <name evidence="1" type="ORF">dnm_042720</name>
</gene>
<sequence>MYKRQIPARFRGIVPLNPKYSVLLPWPDSGSSDIKFCKIKIRDSLSGSPKRHYNQKNLVVLHKQ</sequence>
<dbReference type="EMBL" id="CP061800">
    <property type="protein sequence ID" value="QTA88230.1"/>
    <property type="molecule type" value="Genomic_DNA"/>
</dbReference>
<organism evidence="1 2">
    <name type="scientific">Desulfonema magnum</name>
    <dbReference type="NCBI Taxonomy" id="45655"/>
    <lineage>
        <taxon>Bacteria</taxon>
        <taxon>Pseudomonadati</taxon>
        <taxon>Thermodesulfobacteriota</taxon>
        <taxon>Desulfobacteria</taxon>
        <taxon>Desulfobacterales</taxon>
        <taxon>Desulfococcaceae</taxon>
        <taxon>Desulfonema</taxon>
    </lineage>
</organism>
<protein>
    <submittedName>
        <fullName evidence="1">Uncharacterized protein</fullName>
    </submittedName>
</protein>
<evidence type="ECO:0000313" key="1">
    <source>
        <dbReference type="EMBL" id="QTA88230.1"/>
    </source>
</evidence>
<evidence type="ECO:0000313" key="2">
    <source>
        <dbReference type="Proteomes" id="UP000663722"/>
    </source>
</evidence>
<name>A0A975GNX3_9BACT</name>
<accession>A0A975GNX3</accession>
<reference evidence="1" key="1">
    <citation type="journal article" date="2021" name="Microb. Physiol.">
        <title>Proteogenomic Insights into the Physiology of Marine, Sulfate-Reducing, Filamentous Desulfonema limicola and Desulfonema magnum.</title>
        <authorList>
            <person name="Schnaars V."/>
            <person name="Wohlbrand L."/>
            <person name="Scheve S."/>
            <person name="Hinrichs C."/>
            <person name="Reinhardt R."/>
            <person name="Rabus R."/>
        </authorList>
    </citation>
    <scope>NUCLEOTIDE SEQUENCE</scope>
    <source>
        <strain evidence="1">4be13</strain>
    </source>
</reference>
<dbReference type="AlphaFoldDB" id="A0A975GNX3"/>
<keyword evidence="2" id="KW-1185">Reference proteome</keyword>